<feature type="non-terminal residue" evidence="1">
    <location>
        <position position="156"/>
    </location>
</feature>
<dbReference type="AlphaFoldDB" id="A0A367IPL2"/>
<proteinExistence type="predicted"/>
<organism evidence="1 2">
    <name type="scientific">Rhizopus stolonifer</name>
    <name type="common">Rhizopus nigricans</name>
    <dbReference type="NCBI Taxonomy" id="4846"/>
    <lineage>
        <taxon>Eukaryota</taxon>
        <taxon>Fungi</taxon>
        <taxon>Fungi incertae sedis</taxon>
        <taxon>Mucoromycota</taxon>
        <taxon>Mucoromycotina</taxon>
        <taxon>Mucoromycetes</taxon>
        <taxon>Mucorales</taxon>
        <taxon>Mucorineae</taxon>
        <taxon>Rhizopodaceae</taxon>
        <taxon>Rhizopus</taxon>
    </lineage>
</organism>
<evidence type="ECO:0000313" key="2">
    <source>
        <dbReference type="Proteomes" id="UP000253551"/>
    </source>
</evidence>
<dbReference type="OrthoDB" id="407355at2759"/>
<reference evidence="1 2" key="1">
    <citation type="journal article" date="2018" name="G3 (Bethesda)">
        <title>Phylogenetic and Phylogenomic Definition of Rhizopus Species.</title>
        <authorList>
            <person name="Gryganskyi A.P."/>
            <person name="Golan J."/>
            <person name="Dolatabadi S."/>
            <person name="Mondo S."/>
            <person name="Robb S."/>
            <person name="Idnurm A."/>
            <person name="Muszewska A."/>
            <person name="Steczkiewicz K."/>
            <person name="Masonjones S."/>
            <person name="Liao H.L."/>
            <person name="Gajdeczka M.T."/>
            <person name="Anike F."/>
            <person name="Vuek A."/>
            <person name="Anishchenko I.M."/>
            <person name="Voigt K."/>
            <person name="de Hoog G.S."/>
            <person name="Smith M.E."/>
            <person name="Heitman J."/>
            <person name="Vilgalys R."/>
            <person name="Stajich J.E."/>
        </authorList>
    </citation>
    <scope>NUCLEOTIDE SEQUENCE [LARGE SCALE GENOMIC DNA]</scope>
    <source>
        <strain evidence="1 2">LSU 92-RS-03</strain>
    </source>
</reference>
<dbReference type="EMBL" id="PJQM01006495">
    <property type="protein sequence ID" value="RCH79576.1"/>
    <property type="molecule type" value="Genomic_DNA"/>
</dbReference>
<evidence type="ECO:0000313" key="1">
    <source>
        <dbReference type="EMBL" id="RCH79576.1"/>
    </source>
</evidence>
<comment type="caution">
    <text evidence="1">The sequence shown here is derived from an EMBL/GenBank/DDBJ whole genome shotgun (WGS) entry which is preliminary data.</text>
</comment>
<protein>
    <submittedName>
        <fullName evidence="1">Uncharacterized protein</fullName>
    </submittedName>
</protein>
<sequence length="156" mass="16870">MALALVHGHPRPHSPRAGASIFKSTETFSRAGVILTAKPECLKIDQEYQHNSSSRNKSLFPTSSESFQEIWIDGNVTQWAQAAKQAQAGGVSLEHDLYEKTVNAALRVLPILQKEYTLLPVGVCNRVEVYKNNSTATIAHSSLVPSSGVSHSSATA</sequence>
<accession>A0A367IPL2</accession>
<keyword evidence="2" id="KW-1185">Reference proteome</keyword>
<gene>
    <name evidence="1" type="ORF">CU098_000625</name>
</gene>
<dbReference type="STRING" id="4846.A0A367IPL2"/>
<name>A0A367IPL2_RHIST</name>
<dbReference type="Proteomes" id="UP000253551">
    <property type="component" value="Unassembled WGS sequence"/>
</dbReference>